<proteinExistence type="inferred from homology"/>
<organism evidence="2 3">
    <name type="scientific">Candidatus Gallitreponema excrementavium</name>
    <dbReference type="NCBI Taxonomy" id="2840840"/>
    <lineage>
        <taxon>Bacteria</taxon>
        <taxon>Pseudomonadati</taxon>
        <taxon>Spirochaetota</taxon>
        <taxon>Spirochaetia</taxon>
        <taxon>Spirochaetales</taxon>
        <taxon>Candidatus Gallitreponema</taxon>
    </lineage>
</organism>
<protein>
    <submittedName>
        <fullName evidence="2">Polymer-forming cytoskeletal protein</fullName>
    </submittedName>
</protein>
<comment type="similarity">
    <text evidence="1">Belongs to the bactofilin family.</text>
</comment>
<dbReference type="PANTHER" id="PTHR35024:SF4">
    <property type="entry name" value="POLYMER-FORMING CYTOSKELETAL PROTEIN"/>
    <property type="match status" value="1"/>
</dbReference>
<dbReference type="EMBL" id="JADIMM010000111">
    <property type="protein sequence ID" value="MBO8458516.1"/>
    <property type="molecule type" value="Genomic_DNA"/>
</dbReference>
<evidence type="ECO:0000313" key="3">
    <source>
        <dbReference type="Proteomes" id="UP000823638"/>
    </source>
</evidence>
<name>A0A9D9HRN0_9SPIR</name>
<dbReference type="AlphaFoldDB" id="A0A9D9HRN0"/>
<gene>
    <name evidence="2" type="ORF">IAA81_09875</name>
</gene>
<reference evidence="2" key="1">
    <citation type="submission" date="2020-10" db="EMBL/GenBank/DDBJ databases">
        <authorList>
            <person name="Gilroy R."/>
        </authorList>
    </citation>
    <scope>NUCLEOTIDE SEQUENCE</scope>
    <source>
        <strain evidence="2">10532</strain>
    </source>
</reference>
<comment type="caution">
    <text evidence="2">The sequence shown here is derived from an EMBL/GenBank/DDBJ whole genome shotgun (WGS) entry which is preliminary data.</text>
</comment>
<dbReference type="Pfam" id="PF04519">
    <property type="entry name" value="Bactofilin"/>
    <property type="match status" value="1"/>
</dbReference>
<evidence type="ECO:0000313" key="2">
    <source>
        <dbReference type="EMBL" id="MBO8458516.1"/>
    </source>
</evidence>
<sequence length="134" mass="14718">MAFDGISINTLIGTGSFIKGDVRIDGMVRLDGDLEGRLETPERVYVGSESRVKGDIIAKSVVVCGIIQGDIIAPEGVKIESSGMVIGDIITTKIVVDNDVIIHGRCFAIDNREIFEQELEKYKSMRAISQRLYK</sequence>
<dbReference type="InterPro" id="IPR007607">
    <property type="entry name" value="BacA/B"/>
</dbReference>
<dbReference type="Proteomes" id="UP000823638">
    <property type="component" value="Unassembled WGS sequence"/>
</dbReference>
<dbReference type="PANTHER" id="PTHR35024">
    <property type="entry name" value="HYPOTHETICAL CYTOSOLIC PROTEIN"/>
    <property type="match status" value="1"/>
</dbReference>
<evidence type="ECO:0000256" key="1">
    <source>
        <dbReference type="ARBA" id="ARBA00044755"/>
    </source>
</evidence>
<accession>A0A9D9HRN0</accession>
<reference evidence="2" key="2">
    <citation type="journal article" date="2021" name="PeerJ">
        <title>Extensive microbial diversity within the chicken gut microbiome revealed by metagenomics and culture.</title>
        <authorList>
            <person name="Gilroy R."/>
            <person name="Ravi A."/>
            <person name="Getino M."/>
            <person name="Pursley I."/>
            <person name="Horton D.L."/>
            <person name="Alikhan N.F."/>
            <person name="Baker D."/>
            <person name="Gharbi K."/>
            <person name="Hall N."/>
            <person name="Watson M."/>
            <person name="Adriaenssens E.M."/>
            <person name="Foster-Nyarko E."/>
            <person name="Jarju S."/>
            <person name="Secka A."/>
            <person name="Antonio M."/>
            <person name="Oren A."/>
            <person name="Chaudhuri R.R."/>
            <person name="La Ragione R."/>
            <person name="Hildebrand F."/>
            <person name="Pallen M.J."/>
        </authorList>
    </citation>
    <scope>NUCLEOTIDE SEQUENCE</scope>
    <source>
        <strain evidence="2">10532</strain>
    </source>
</reference>